<dbReference type="STRING" id="1160509.A0A3N4HQ54"/>
<feature type="compositionally biased region" description="Pro residues" evidence="2">
    <location>
        <begin position="735"/>
        <end position="747"/>
    </location>
</feature>
<gene>
    <name evidence="3" type="ORF">BJ508DRAFT_417858</name>
</gene>
<dbReference type="PANTHER" id="PTHR21712:SF29">
    <property type="entry name" value="PRE-RRNA-PROCESSING PROTEIN FHL1"/>
    <property type="match status" value="1"/>
</dbReference>
<evidence type="ECO:0000313" key="4">
    <source>
        <dbReference type="Proteomes" id="UP000275078"/>
    </source>
</evidence>
<evidence type="ECO:0000256" key="2">
    <source>
        <dbReference type="SAM" id="MobiDB-lite"/>
    </source>
</evidence>
<proteinExistence type="predicted"/>
<feature type="compositionally biased region" description="Basic and acidic residues" evidence="2">
    <location>
        <begin position="642"/>
        <end position="651"/>
    </location>
</feature>
<feature type="region of interest" description="Disordered" evidence="2">
    <location>
        <begin position="633"/>
        <end position="871"/>
    </location>
</feature>
<dbReference type="AlphaFoldDB" id="A0A3N4HQ54"/>
<evidence type="ECO:0000256" key="1">
    <source>
        <dbReference type="ARBA" id="ARBA00023242"/>
    </source>
</evidence>
<feature type="compositionally biased region" description="Basic and acidic residues" evidence="2">
    <location>
        <begin position="819"/>
        <end position="871"/>
    </location>
</feature>
<protein>
    <submittedName>
        <fullName evidence="3">Uncharacterized protein</fullName>
    </submittedName>
</protein>
<dbReference type="EMBL" id="ML119754">
    <property type="protein sequence ID" value="RPA75955.1"/>
    <property type="molecule type" value="Genomic_DNA"/>
</dbReference>
<dbReference type="GO" id="GO:0005634">
    <property type="term" value="C:nucleus"/>
    <property type="evidence" value="ECO:0007669"/>
    <property type="project" value="TreeGrafter"/>
</dbReference>
<keyword evidence="4" id="KW-1185">Reference proteome</keyword>
<accession>A0A3N4HQ54</accession>
<keyword evidence="1" id="KW-0539">Nucleus</keyword>
<dbReference type="PANTHER" id="PTHR21712">
    <property type="entry name" value="PRE-RRNA-PROCESSING PROTEIN FHL1"/>
    <property type="match status" value="1"/>
</dbReference>
<reference evidence="3 4" key="1">
    <citation type="journal article" date="2018" name="Nat. Ecol. Evol.">
        <title>Pezizomycetes genomes reveal the molecular basis of ectomycorrhizal truffle lifestyle.</title>
        <authorList>
            <person name="Murat C."/>
            <person name="Payen T."/>
            <person name="Noel B."/>
            <person name="Kuo A."/>
            <person name="Morin E."/>
            <person name="Chen J."/>
            <person name="Kohler A."/>
            <person name="Krizsan K."/>
            <person name="Balestrini R."/>
            <person name="Da Silva C."/>
            <person name="Montanini B."/>
            <person name="Hainaut M."/>
            <person name="Levati E."/>
            <person name="Barry K.W."/>
            <person name="Belfiori B."/>
            <person name="Cichocki N."/>
            <person name="Clum A."/>
            <person name="Dockter R.B."/>
            <person name="Fauchery L."/>
            <person name="Guy J."/>
            <person name="Iotti M."/>
            <person name="Le Tacon F."/>
            <person name="Lindquist E.A."/>
            <person name="Lipzen A."/>
            <person name="Malagnac F."/>
            <person name="Mello A."/>
            <person name="Molinier V."/>
            <person name="Miyauchi S."/>
            <person name="Poulain J."/>
            <person name="Riccioni C."/>
            <person name="Rubini A."/>
            <person name="Sitrit Y."/>
            <person name="Splivallo R."/>
            <person name="Traeger S."/>
            <person name="Wang M."/>
            <person name="Zifcakova L."/>
            <person name="Wipf D."/>
            <person name="Zambonelli A."/>
            <person name="Paolocci F."/>
            <person name="Nowrousian M."/>
            <person name="Ottonello S."/>
            <person name="Baldrian P."/>
            <person name="Spatafora J.W."/>
            <person name="Henrissat B."/>
            <person name="Nagy L.G."/>
            <person name="Aury J.M."/>
            <person name="Wincker P."/>
            <person name="Grigoriev I.V."/>
            <person name="Bonfante P."/>
            <person name="Martin F.M."/>
        </authorList>
    </citation>
    <scope>NUCLEOTIDE SEQUENCE [LARGE SCALE GENOMIC DNA]</scope>
    <source>
        <strain evidence="3 4">RN42</strain>
    </source>
</reference>
<feature type="compositionally biased region" description="Low complexity" evidence="2">
    <location>
        <begin position="721"/>
        <end position="734"/>
    </location>
</feature>
<feature type="compositionally biased region" description="Polar residues" evidence="2">
    <location>
        <begin position="774"/>
        <end position="790"/>
    </location>
</feature>
<feature type="compositionally biased region" description="Low complexity" evidence="2">
    <location>
        <begin position="764"/>
        <end position="773"/>
    </location>
</feature>
<dbReference type="GO" id="GO:0043565">
    <property type="term" value="F:sequence-specific DNA binding"/>
    <property type="evidence" value="ECO:0007669"/>
    <property type="project" value="TreeGrafter"/>
</dbReference>
<sequence length="903" mass="100441">MSTIPSIPRTCYPSLHTIVQKSISHSNAQLAVLGTRCLHTRTHAHSALSGNDSPEARIILERYSICSRKSRSAFRRVSKGNAGLGARHYSSRTVSDSMDIPKRAIKYYGPYMEESPSAVGPDLWRPDGTFVGKNLTWERDELLEKLKQEPELVGEVGTLLTKRFPGITQDHVYTLLSHLADEDHMFMSACLTEILVELEVWPSLKEKYSKEVPPGCELRYFPGSDIVDSGWDRITDGVIGYIKPDGVLEILAIVEAKLGSGNGWASLFRSDIPNGFRKEKEVLDLIKALYQPTATKEMSISLLAYRQKFAKHLQKGGQFLKDLLRLRGNPRLYIQGENKVKGKEQLIWISIDPKSVRFLPVLPCKANKADQDRFIEEESNNGYIAHYRNNFGLRHIYPQFVTATMEDLELISAQVMNIVRKRVESGGILKEHFNDLSLRAIRESGERLRNILKKRPNTGPYGIKRTDQSQLHIPLYDKDRLAQALVDQFLASPPRYETFRFQAGHFSGTFTGNDAHKFTFSTVYPCKSNGTTIGPDGKPTSVEGVIDIGSISLESLNLIKAEEEKLMAKEDPEWREAGGQWAVAGLYYVPGKEFTFSMMRRDPPGKYEPGTSLTDLLYDSVIERQPAVVEELAEESVPALEKQVKATKSESNESSSASRPEPPSSPKAPSPPKAPSHTKPSPPQKPSSAAVPPSPSKPDQAPKPAPQVASPIAPPSPPKALSPSRPFPYSKPESTTPPIPSTPPSPPKQQAAPSMDASTVTLPSSSSTGEHSSTANISNVIASMPQSDTGATPIPSHRRAFVKTEAAIQKASKYANPPAKEDPVQKVKRLERERRESLRREAEARSEARRLEEEERKRIRDEQRRKELEERRAIEAAERAAKLKAKIDFSKSSFPNPDLGLRK</sequence>
<name>A0A3N4HQ54_ASCIM</name>
<dbReference type="Proteomes" id="UP000275078">
    <property type="component" value="Unassembled WGS sequence"/>
</dbReference>
<dbReference type="InterPro" id="IPR045178">
    <property type="entry name" value="Fhl1/FHA1"/>
</dbReference>
<evidence type="ECO:0000313" key="3">
    <source>
        <dbReference type="EMBL" id="RPA75955.1"/>
    </source>
</evidence>
<feature type="compositionally biased region" description="Pro residues" evidence="2">
    <location>
        <begin position="660"/>
        <end position="685"/>
    </location>
</feature>
<feature type="compositionally biased region" description="Pro residues" evidence="2">
    <location>
        <begin position="692"/>
        <end position="705"/>
    </location>
</feature>
<organism evidence="3 4">
    <name type="scientific">Ascobolus immersus RN42</name>
    <dbReference type="NCBI Taxonomy" id="1160509"/>
    <lineage>
        <taxon>Eukaryota</taxon>
        <taxon>Fungi</taxon>
        <taxon>Dikarya</taxon>
        <taxon>Ascomycota</taxon>
        <taxon>Pezizomycotina</taxon>
        <taxon>Pezizomycetes</taxon>
        <taxon>Pezizales</taxon>
        <taxon>Ascobolaceae</taxon>
        <taxon>Ascobolus</taxon>
    </lineage>
</organism>
<dbReference type="GO" id="GO:0060962">
    <property type="term" value="P:regulation of ribosomal protein gene transcription by RNA polymerase II"/>
    <property type="evidence" value="ECO:0007669"/>
    <property type="project" value="InterPro"/>
</dbReference>